<sequence length="1128" mass="130910">MEENMEGTLSSTMNESNLMTPRSYFKGRQNEDVQNSLTPIHEAMETPDRKVQERRDRLLNKLNCNRKKSIETIEARRRRSVEVEEENFVFAVPNLPPLGNVDLNRGRKDEAEMLSLKAARLASMERRDAERKRKASELKIIRLASNETIDLNKTEIKFIEDSFTAPPHITQTIMENSSTPTLIEDEFGNEDRQNETLCAWINELLGQESDTCKDVEEYATKAKKNADKLLKNLLTKGSSVVIEGGLDSSSFSSSKRMENWLAAQNKAVDILKNLKCIKLIQGMIRTKDEIIPKTNVKPWLDTGLQIAALEMLLSYHPVWLRLALETIFGVDLAVKDYSSAHSVFTTFISKNVFCDQKILNQRKYATQHTKVSATPAGCQKLMENFLDRMLSIVMLIEEFQRNDVINPHNPPMFVSGSSIKSSGEIINWMSKEVISAKTSMKQILKNIEFVQTYKQSYGDEFNYFVSNIGCDLCDGFVLGRIMEVVCNVKRNSIVSTLRPPGNDRIRKLGNVRAVLHAASLNGLQLEKVKAEDVVGGKVNVIVEMMWKIIGVYVGKTEELEKFRAQEKRAADLKAEYERLRIQNEKIAEEKRIAEEEQLRMQNERIAEENRIYEENKRFEEQRLAEEKRLAEENKRLAEEKRIAEEKRLAEEMRVAEEERIAGLRAEKEAERLRILNEEILKERVCAASVIQKCWRANVEVTKAKEQLNKLRQERKLREVWAVNQISVFWVNILNIRRAKKLLSELAVERSSREQSAITLQRYWRGIIQMRYAKLALEKLVDQKLRRNQAATTIQRCWWNFLNSKQSKVIIAEEKLRRVKAAFVIQSFWRNCLEISKAKQKLLRLKEIAKENLIKYKAAVLLQSQFRKIMAIRKMKKMKEDKRILLITDIVFDAMSRISRRVNLVENKRRNRAATIIQSVFRGYLSRKINKDIVDQVRKNMERIKEEVRKNLVLDVSDMELSVHNRFDRISMMLKSGKKEHYKGSFESLARLLRYTPALGFYFAQVSGHVSLVYAMGSLHRGPEHLELSMPFSEILHTLLSYEPSANLMKSEFKSIAKLASHYMYAHHWNETVVYNLGRVLLLLKSRNCPQEAFEKMNFYLKKLDGNFKKLDSKDKRKIILGDLQKAFT</sequence>
<proteinExistence type="predicted"/>
<evidence type="ECO:0000313" key="1">
    <source>
        <dbReference type="Proteomes" id="UP000095286"/>
    </source>
</evidence>
<name>A0AC35TRP0_9BILA</name>
<dbReference type="Proteomes" id="UP000095286">
    <property type="component" value="Unplaced"/>
</dbReference>
<organism evidence="1 2">
    <name type="scientific">Rhabditophanes sp. KR3021</name>
    <dbReference type="NCBI Taxonomy" id="114890"/>
    <lineage>
        <taxon>Eukaryota</taxon>
        <taxon>Metazoa</taxon>
        <taxon>Ecdysozoa</taxon>
        <taxon>Nematoda</taxon>
        <taxon>Chromadorea</taxon>
        <taxon>Rhabditida</taxon>
        <taxon>Tylenchina</taxon>
        <taxon>Panagrolaimomorpha</taxon>
        <taxon>Strongyloidoidea</taxon>
        <taxon>Alloionematidae</taxon>
        <taxon>Rhabditophanes</taxon>
    </lineage>
</organism>
<accession>A0AC35TRP0</accession>
<protein>
    <submittedName>
        <fullName evidence="2">Calponin-homology (CH) domain-containing protein</fullName>
    </submittedName>
</protein>
<evidence type="ECO:0000313" key="2">
    <source>
        <dbReference type="WBParaSite" id="RSKR_0000344900.1"/>
    </source>
</evidence>
<dbReference type="WBParaSite" id="RSKR_0000344900.1">
    <property type="protein sequence ID" value="RSKR_0000344900.1"/>
    <property type="gene ID" value="RSKR_0000344900"/>
</dbReference>
<reference evidence="2" key="1">
    <citation type="submission" date="2016-11" db="UniProtKB">
        <authorList>
            <consortium name="WormBaseParasite"/>
        </authorList>
    </citation>
    <scope>IDENTIFICATION</scope>
    <source>
        <strain evidence="2">KR3021</strain>
    </source>
</reference>